<accession>A0A9W2YI71</accession>
<feature type="compositionally biased region" description="Pro residues" evidence="1">
    <location>
        <begin position="30"/>
        <end position="56"/>
    </location>
</feature>
<dbReference type="AlphaFoldDB" id="A0A9W2YI71"/>
<organism evidence="3 4">
    <name type="scientific">Biomphalaria glabrata</name>
    <name type="common">Bloodfluke planorb</name>
    <name type="synonym">Freshwater snail</name>
    <dbReference type="NCBI Taxonomy" id="6526"/>
    <lineage>
        <taxon>Eukaryota</taxon>
        <taxon>Metazoa</taxon>
        <taxon>Spiralia</taxon>
        <taxon>Lophotrochozoa</taxon>
        <taxon>Mollusca</taxon>
        <taxon>Gastropoda</taxon>
        <taxon>Heterobranchia</taxon>
        <taxon>Euthyneura</taxon>
        <taxon>Panpulmonata</taxon>
        <taxon>Hygrophila</taxon>
        <taxon>Lymnaeoidea</taxon>
        <taxon>Planorbidae</taxon>
        <taxon>Biomphalaria</taxon>
    </lineage>
</organism>
<keyword evidence="2" id="KW-0732">Signal</keyword>
<feature type="signal peptide" evidence="2">
    <location>
        <begin position="1"/>
        <end position="22"/>
    </location>
</feature>
<feature type="region of interest" description="Disordered" evidence="1">
    <location>
        <begin position="119"/>
        <end position="147"/>
    </location>
</feature>
<dbReference type="Proteomes" id="UP001165740">
    <property type="component" value="Chromosome 1"/>
</dbReference>
<dbReference type="RefSeq" id="XP_055862546.1">
    <property type="nucleotide sequence ID" value="XM_056006571.1"/>
</dbReference>
<feature type="region of interest" description="Disordered" evidence="1">
    <location>
        <begin position="28"/>
        <end position="56"/>
    </location>
</feature>
<keyword evidence="3" id="KW-1185">Reference proteome</keyword>
<evidence type="ECO:0000313" key="4">
    <source>
        <dbReference type="RefSeq" id="XP_055862546.1"/>
    </source>
</evidence>
<sequence>MDEFRLCTTTLVLGFLLHVSNSAPQGYYGPPQPPYLPQPQYPPQSPFLPPPNFPRPPPNNFLYPPPPMSMTDLRVQLANSGGPLPPLPPVGPHDIGKPMPLEAAAAMHAPASSYGNTQVEHEMEQGAGGTDPYGSPQSSLLDSYYNGRPSGGSGGANDVMGGLVGAYVMKEYIF</sequence>
<dbReference type="OrthoDB" id="6148463at2759"/>
<feature type="region of interest" description="Disordered" evidence="1">
    <location>
        <begin position="71"/>
        <end position="98"/>
    </location>
</feature>
<name>A0A9W2YI71_BIOGL</name>
<evidence type="ECO:0000313" key="3">
    <source>
        <dbReference type="Proteomes" id="UP001165740"/>
    </source>
</evidence>
<dbReference type="GeneID" id="106068876"/>
<reference evidence="4" key="1">
    <citation type="submission" date="2025-08" db="UniProtKB">
        <authorList>
            <consortium name="RefSeq"/>
        </authorList>
    </citation>
    <scope>IDENTIFICATION</scope>
</reference>
<evidence type="ECO:0000256" key="2">
    <source>
        <dbReference type="SAM" id="SignalP"/>
    </source>
</evidence>
<evidence type="ECO:0000256" key="1">
    <source>
        <dbReference type="SAM" id="MobiDB-lite"/>
    </source>
</evidence>
<protein>
    <submittedName>
        <fullName evidence="4">Homeobox protein ESX1-like isoform X1</fullName>
    </submittedName>
</protein>
<gene>
    <name evidence="4" type="primary">LOC106068876</name>
</gene>
<feature type="chain" id="PRO_5040880272" evidence="2">
    <location>
        <begin position="23"/>
        <end position="174"/>
    </location>
</feature>
<proteinExistence type="predicted"/>